<dbReference type="RefSeq" id="WP_036433613.1">
    <property type="nucleotide sequence ID" value="NZ_AP022567.1"/>
</dbReference>
<dbReference type="EMBL" id="AP022567">
    <property type="protein sequence ID" value="BBX31917.1"/>
    <property type="molecule type" value="Genomic_DNA"/>
</dbReference>
<proteinExistence type="inferred from homology"/>
<reference evidence="4" key="3">
    <citation type="submission" date="2023-03" db="EMBL/GenBank/DDBJ databases">
        <title>Draft genome sequence of a Mycolicibacterium mageritense strain H4_3_1 isolated from a hybrid biological-inorganic system reactor.</title>
        <authorList>
            <person name="Feng X."/>
            <person name="Kazama D."/>
            <person name="Sato K."/>
            <person name="Kobayashi H."/>
        </authorList>
    </citation>
    <scope>NUCLEOTIDE SEQUENCE</scope>
    <source>
        <strain evidence="4">H4_3_1</strain>
    </source>
</reference>
<evidence type="ECO:0000313" key="6">
    <source>
        <dbReference type="Proteomes" id="UP001241092"/>
    </source>
</evidence>
<keyword evidence="5" id="KW-1185">Reference proteome</keyword>
<feature type="domain" description="UspA" evidence="2">
    <location>
        <begin position="7"/>
        <end position="146"/>
    </location>
</feature>
<dbReference type="Proteomes" id="UP000465622">
    <property type="component" value="Chromosome"/>
</dbReference>
<dbReference type="EMBL" id="AP027452">
    <property type="protein sequence ID" value="BDY27072.1"/>
    <property type="molecule type" value="Genomic_DNA"/>
</dbReference>
<evidence type="ECO:0000259" key="2">
    <source>
        <dbReference type="Pfam" id="PF00582"/>
    </source>
</evidence>
<dbReference type="PRINTS" id="PR01438">
    <property type="entry name" value="UNVRSLSTRESS"/>
</dbReference>
<evidence type="ECO:0000313" key="3">
    <source>
        <dbReference type="EMBL" id="BBX31917.1"/>
    </source>
</evidence>
<comment type="similarity">
    <text evidence="1">Belongs to the universal stress protein A family.</text>
</comment>
<accession>A0AAI8XLR4</accession>
<sequence length="297" mass="30472">MTNPATKPVVVGIDGSDSAIDAARWAGAVADRFGAPLHIVYALPVLGRNLTQTAAAMTAAMMSYQQDCAELYLKAAADAVRSGRPDLTVTTASVNEPADEALIEASREARLVVLGGKSVTPAAALLLGSISLSVATRAACPVVAFRGDRFEPGDGPIVVGVDDSPAAAAALAAAFEFAERFGAGLAAVRSLSFTAPPEAGVTIPFLIDWEGLEAAELVALTESVDGANTKHPSVEAKCFVEPVSPGKALLRHAEDAQLVVVGTRGRNALAGTLLGSTSLNMLHHSPVPVLICRDPES</sequence>
<dbReference type="PANTHER" id="PTHR46268">
    <property type="entry name" value="STRESS RESPONSE PROTEIN NHAX"/>
    <property type="match status" value="1"/>
</dbReference>
<dbReference type="AlphaFoldDB" id="A0AAI8XLR4"/>
<feature type="domain" description="UspA" evidence="2">
    <location>
        <begin position="156"/>
        <end position="293"/>
    </location>
</feature>
<dbReference type="Gene3D" id="3.40.50.620">
    <property type="entry name" value="HUPs"/>
    <property type="match status" value="2"/>
</dbReference>
<reference evidence="3 5" key="1">
    <citation type="journal article" date="2019" name="Emerg. Microbes Infect.">
        <title>Comprehensive subspecies identification of 175 nontuberculous mycobacteria species based on 7547 genomic profiles.</title>
        <authorList>
            <person name="Matsumoto Y."/>
            <person name="Kinjo T."/>
            <person name="Motooka D."/>
            <person name="Nabeya D."/>
            <person name="Jung N."/>
            <person name="Uechi K."/>
            <person name="Horii T."/>
            <person name="Iida T."/>
            <person name="Fujita J."/>
            <person name="Nakamura S."/>
        </authorList>
    </citation>
    <scope>NUCLEOTIDE SEQUENCE [LARGE SCALE GENOMIC DNA]</scope>
    <source>
        <strain evidence="3 5">JCM 12375</strain>
    </source>
</reference>
<dbReference type="InterPro" id="IPR006015">
    <property type="entry name" value="Universal_stress_UspA"/>
</dbReference>
<protein>
    <submittedName>
        <fullName evidence="3 4">Universal stress protein</fullName>
    </submittedName>
</protein>
<dbReference type="Pfam" id="PF00582">
    <property type="entry name" value="Usp"/>
    <property type="match status" value="2"/>
</dbReference>
<reference evidence="3" key="2">
    <citation type="submission" date="2020-02" db="EMBL/GenBank/DDBJ databases">
        <authorList>
            <person name="Matsumoto Y."/>
            <person name="Kinjo T."/>
            <person name="Motooka D."/>
            <person name="Nabeya D."/>
            <person name="Jung N."/>
            <person name="Uechi K."/>
            <person name="Horii T."/>
            <person name="Iida T."/>
            <person name="Fujita J."/>
            <person name="Nakamura S."/>
        </authorList>
    </citation>
    <scope>NUCLEOTIDE SEQUENCE</scope>
    <source>
        <strain evidence="3">JCM 12375</strain>
    </source>
</reference>
<organism evidence="4 6">
    <name type="scientific">Mycolicibacterium mageritense</name>
    <name type="common">Mycobacterium mageritense</name>
    <dbReference type="NCBI Taxonomy" id="53462"/>
    <lineage>
        <taxon>Bacteria</taxon>
        <taxon>Bacillati</taxon>
        <taxon>Actinomycetota</taxon>
        <taxon>Actinomycetes</taxon>
        <taxon>Mycobacteriales</taxon>
        <taxon>Mycobacteriaceae</taxon>
        <taxon>Mycolicibacterium</taxon>
    </lineage>
</organism>
<evidence type="ECO:0000313" key="5">
    <source>
        <dbReference type="Proteomes" id="UP000465622"/>
    </source>
</evidence>
<dbReference type="Proteomes" id="UP001241092">
    <property type="component" value="Chromosome"/>
</dbReference>
<name>A0AAI8XLR4_MYCME</name>
<gene>
    <name evidence="4" type="ORF">hbim_00989</name>
    <name evidence="3" type="ORF">MMAGJ_11990</name>
</gene>
<dbReference type="SUPFAM" id="SSF52402">
    <property type="entry name" value="Adenine nucleotide alpha hydrolases-like"/>
    <property type="match status" value="2"/>
</dbReference>
<dbReference type="InterPro" id="IPR006016">
    <property type="entry name" value="UspA"/>
</dbReference>
<dbReference type="InterPro" id="IPR014729">
    <property type="entry name" value="Rossmann-like_a/b/a_fold"/>
</dbReference>
<evidence type="ECO:0000256" key="1">
    <source>
        <dbReference type="ARBA" id="ARBA00008791"/>
    </source>
</evidence>
<evidence type="ECO:0000313" key="4">
    <source>
        <dbReference type="EMBL" id="BDY27072.1"/>
    </source>
</evidence>
<dbReference type="PANTHER" id="PTHR46268:SF6">
    <property type="entry name" value="UNIVERSAL STRESS PROTEIN UP12"/>
    <property type="match status" value="1"/>
</dbReference>